<comment type="caution">
    <text evidence="2">The sequence shown here is derived from an EMBL/GenBank/DDBJ whole genome shotgun (WGS) entry which is preliminary data.</text>
</comment>
<organism evidence="2 3">
    <name type="scientific">Muraenolepis orangiensis</name>
    <name type="common">Patagonian moray cod</name>
    <dbReference type="NCBI Taxonomy" id="630683"/>
    <lineage>
        <taxon>Eukaryota</taxon>
        <taxon>Metazoa</taxon>
        <taxon>Chordata</taxon>
        <taxon>Craniata</taxon>
        <taxon>Vertebrata</taxon>
        <taxon>Euteleostomi</taxon>
        <taxon>Actinopterygii</taxon>
        <taxon>Neopterygii</taxon>
        <taxon>Teleostei</taxon>
        <taxon>Neoteleostei</taxon>
        <taxon>Acanthomorphata</taxon>
        <taxon>Zeiogadaria</taxon>
        <taxon>Gadariae</taxon>
        <taxon>Gadiformes</taxon>
        <taxon>Muraenolepidoidei</taxon>
        <taxon>Muraenolepididae</taxon>
        <taxon>Muraenolepis</taxon>
    </lineage>
</organism>
<sequence length="92" mass="10014">MLSETRSADETRPAPGPSRRKTLVETPVDWSVQRRRGPDKSDRPGLRGAPVTPPSNKILIQGRLVPRAAASPPASPWSSNGDQSRLQILCCM</sequence>
<dbReference type="AlphaFoldDB" id="A0A9Q0IS92"/>
<gene>
    <name evidence="2" type="ORF">NHX12_025416</name>
</gene>
<accession>A0A9Q0IS92</accession>
<evidence type="ECO:0000313" key="2">
    <source>
        <dbReference type="EMBL" id="KAJ3608368.1"/>
    </source>
</evidence>
<evidence type="ECO:0000256" key="1">
    <source>
        <dbReference type="SAM" id="MobiDB-lite"/>
    </source>
</evidence>
<feature type="region of interest" description="Disordered" evidence="1">
    <location>
        <begin position="1"/>
        <end position="85"/>
    </location>
</feature>
<feature type="compositionally biased region" description="Low complexity" evidence="1">
    <location>
        <begin position="66"/>
        <end position="79"/>
    </location>
</feature>
<reference evidence="2" key="1">
    <citation type="submission" date="2022-07" db="EMBL/GenBank/DDBJ databases">
        <title>Chromosome-level genome of Muraenolepis orangiensis.</title>
        <authorList>
            <person name="Kim J."/>
        </authorList>
    </citation>
    <scope>NUCLEOTIDE SEQUENCE</scope>
    <source>
        <strain evidence="2">KU_S4_2022</strain>
        <tissue evidence="2">Muscle</tissue>
    </source>
</reference>
<name>A0A9Q0IS92_9TELE</name>
<dbReference type="Proteomes" id="UP001148018">
    <property type="component" value="Unassembled WGS sequence"/>
</dbReference>
<keyword evidence="3" id="KW-1185">Reference proteome</keyword>
<evidence type="ECO:0000313" key="3">
    <source>
        <dbReference type="Proteomes" id="UP001148018"/>
    </source>
</evidence>
<protein>
    <submittedName>
        <fullName evidence="2">Uncharacterized protein</fullName>
    </submittedName>
</protein>
<feature type="compositionally biased region" description="Basic and acidic residues" evidence="1">
    <location>
        <begin position="1"/>
        <end position="12"/>
    </location>
</feature>
<proteinExistence type="predicted"/>
<dbReference type="EMBL" id="JANIIK010000040">
    <property type="protein sequence ID" value="KAJ3608368.1"/>
    <property type="molecule type" value="Genomic_DNA"/>
</dbReference>
<feature type="compositionally biased region" description="Basic and acidic residues" evidence="1">
    <location>
        <begin position="36"/>
        <end position="45"/>
    </location>
</feature>